<feature type="domain" description="Peptidase S55" evidence="2">
    <location>
        <begin position="121"/>
        <end position="351"/>
    </location>
</feature>
<dbReference type="SMART" id="SM00228">
    <property type="entry name" value="PDZ"/>
    <property type="match status" value="1"/>
</dbReference>
<reference evidence="3" key="2">
    <citation type="submission" date="2024-06" db="EMBL/GenBank/DDBJ databases">
        <title>Caproicibacterium argilliputei sp. nov, a novel caproic acid producing anaerobic bacterium isolated from pit mud.</title>
        <authorList>
            <person name="Xia S."/>
        </authorList>
    </citation>
    <scope>NUCLEOTIDE SEQUENCE</scope>
    <source>
        <strain evidence="3">ZCY20-5</strain>
    </source>
</reference>
<organism evidence="3 4">
    <name type="scientific">Caproicibacterium argilliputei</name>
    <dbReference type="NCBI Taxonomy" id="3030016"/>
    <lineage>
        <taxon>Bacteria</taxon>
        <taxon>Bacillati</taxon>
        <taxon>Bacillota</taxon>
        <taxon>Clostridia</taxon>
        <taxon>Eubacteriales</taxon>
        <taxon>Oscillospiraceae</taxon>
        <taxon>Caproicibacterium</taxon>
    </lineage>
</organism>
<dbReference type="EC" id="3.4.21.116" evidence="3"/>
<dbReference type="KEGG" id="carl:PXC00_06705"/>
<protein>
    <submittedName>
        <fullName evidence="3">SpoIVB peptidase</fullName>
        <ecNumber evidence="3">3.4.21.116</ecNumber>
    </submittedName>
</protein>
<dbReference type="PROSITE" id="PS51494">
    <property type="entry name" value="SPOIVB"/>
    <property type="match status" value="1"/>
</dbReference>
<accession>A0AA97DC34</accession>
<feature type="chain" id="PRO_5041714084" evidence="1">
    <location>
        <begin position="28"/>
        <end position="351"/>
    </location>
</feature>
<dbReference type="SUPFAM" id="SSF50156">
    <property type="entry name" value="PDZ domain-like"/>
    <property type="match status" value="1"/>
</dbReference>
<dbReference type="EMBL" id="CP135996">
    <property type="protein sequence ID" value="WOC33552.1"/>
    <property type="molecule type" value="Genomic_DNA"/>
</dbReference>
<keyword evidence="1" id="KW-0732">Signal</keyword>
<proteinExistence type="predicted"/>
<dbReference type="Pfam" id="PF13180">
    <property type="entry name" value="PDZ_2"/>
    <property type="match status" value="1"/>
</dbReference>
<dbReference type="AlphaFoldDB" id="A0AA97DC34"/>
<feature type="signal peptide" evidence="1">
    <location>
        <begin position="1"/>
        <end position="27"/>
    </location>
</feature>
<dbReference type="NCBIfam" id="TIGR02860">
    <property type="entry name" value="spore_IV_B"/>
    <property type="match status" value="1"/>
</dbReference>
<gene>
    <name evidence="3" type="primary">spoIVB</name>
    <name evidence="3" type="ORF">PXC00_06705</name>
</gene>
<evidence type="ECO:0000313" key="4">
    <source>
        <dbReference type="Proteomes" id="UP001300604"/>
    </source>
</evidence>
<keyword evidence="4" id="KW-1185">Reference proteome</keyword>
<dbReference type="InterPro" id="IPR001478">
    <property type="entry name" value="PDZ"/>
</dbReference>
<name>A0AA97DC34_9FIRM</name>
<dbReference type="Pfam" id="PF05580">
    <property type="entry name" value="Peptidase_S55"/>
    <property type="match status" value="1"/>
</dbReference>
<dbReference type="InterPro" id="IPR008763">
    <property type="entry name" value="Peptidase_S55"/>
</dbReference>
<dbReference type="RefSeq" id="WP_275846034.1">
    <property type="nucleotide sequence ID" value="NZ_CP135996.1"/>
</dbReference>
<keyword evidence="3" id="KW-0378">Hydrolase</keyword>
<dbReference type="InterPro" id="IPR036034">
    <property type="entry name" value="PDZ_sf"/>
</dbReference>
<sequence>MKHHFQIRQAAAAFLLAVLLGGVTAGAAEPTVKSVSTGEARMVVPCGTPFGIKIFTNGVVVVGTADLETGAGVVNPAREADIRTGDIIVSVDGKAITSNEQLSHTILSCSGRSLTLGVVRNGQKLLAKLSPVQSTGCYRAGLWVRDSAAGVGTLTYYDPQNGTFAGLGHGITDPDTNELIPFGCGDVVPVTISGIQKGVQGVPGELQGYFDSDIPAGTLYANSLQGVFGTLNHAPQGRAVPVCPAEQVKTGPAEILCTIDGKTPKTYQAEIELLNTRVSQSKNMILHVTDTQLIQKTGGIVQGMSGSPILQNGKLVGAVTHVFVNDPTRGYGILADHMLTGAAEAAQKAAS</sequence>
<evidence type="ECO:0000313" key="3">
    <source>
        <dbReference type="EMBL" id="WOC33552.1"/>
    </source>
</evidence>
<dbReference type="InterPro" id="IPR014219">
    <property type="entry name" value="SpoIVB"/>
</dbReference>
<dbReference type="Proteomes" id="UP001300604">
    <property type="component" value="Chromosome"/>
</dbReference>
<dbReference type="GO" id="GO:0016787">
    <property type="term" value="F:hydrolase activity"/>
    <property type="evidence" value="ECO:0007669"/>
    <property type="project" value="UniProtKB-KW"/>
</dbReference>
<dbReference type="Gene3D" id="2.30.42.10">
    <property type="match status" value="1"/>
</dbReference>
<evidence type="ECO:0000259" key="2">
    <source>
        <dbReference type="PROSITE" id="PS51494"/>
    </source>
</evidence>
<evidence type="ECO:0000256" key="1">
    <source>
        <dbReference type="SAM" id="SignalP"/>
    </source>
</evidence>
<reference evidence="3" key="1">
    <citation type="submission" date="2023-09" db="EMBL/GenBank/DDBJ databases">
        <authorList>
            <person name="Zeng C."/>
        </authorList>
    </citation>
    <scope>NUCLEOTIDE SEQUENCE</scope>
    <source>
        <strain evidence="3">ZCY20-5</strain>
    </source>
</reference>
<dbReference type="SUPFAM" id="SSF50494">
    <property type="entry name" value="Trypsin-like serine proteases"/>
    <property type="match status" value="1"/>
</dbReference>
<dbReference type="InterPro" id="IPR009003">
    <property type="entry name" value="Peptidase_S1_PA"/>
</dbReference>